<name>S3DUT4_GLAL2</name>
<dbReference type="GeneID" id="19471941"/>
<keyword evidence="3" id="KW-1185">Reference proteome</keyword>
<feature type="region of interest" description="Disordered" evidence="1">
    <location>
        <begin position="1"/>
        <end position="31"/>
    </location>
</feature>
<evidence type="ECO:0000313" key="2">
    <source>
        <dbReference type="EMBL" id="EPE30178.1"/>
    </source>
</evidence>
<gene>
    <name evidence="2" type="ORF">GLAREA_12901</name>
</gene>
<dbReference type="EMBL" id="KE145365">
    <property type="protein sequence ID" value="EPE30178.1"/>
    <property type="molecule type" value="Genomic_DNA"/>
</dbReference>
<dbReference type="AlphaFoldDB" id="S3DUT4"/>
<feature type="compositionally biased region" description="Low complexity" evidence="1">
    <location>
        <begin position="21"/>
        <end position="31"/>
    </location>
</feature>
<sequence length="207" mass="23504">MVQPKIQKSKRKQVPAAPDQTASSSSREAATTFPSNLSKVIDNYNSLINEIYRQLEKKRHPWAQYFKALVDVRSHSQDLQCTQSSASARLAILEDHHRFIEDFLSKVPKHTFTPNFEELGDNLRREQGSELKKHAARMRWNRFKAKFITKKAKAIVETSGSQGQAEEGVASKGAKKRAADDEDKHVPAKKQKATNEHVSEDSYDNLD</sequence>
<dbReference type="HOGENOM" id="CLU_1586648_0_0_1"/>
<evidence type="ECO:0000313" key="3">
    <source>
        <dbReference type="Proteomes" id="UP000016922"/>
    </source>
</evidence>
<reference evidence="2 3" key="1">
    <citation type="journal article" date="2013" name="BMC Genomics">
        <title>Genomics-driven discovery of the pneumocandin biosynthetic gene cluster in the fungus Glarea lozoyensis.</title>
        <authorList>
            <person name="Chen L."/>
            <person name="Yue Q."/>
            <person name="Zhang X."/>
            <person name="Xiang M."/>
            <person name="Wang C."/>
            <person name="Li S."/>
            <person name="Che Y."/>
            <person name="Ortiz-Lopez F.J."/>
            <person name="Bills G.F."/>
            <person name="Liu X."/>
            <person name="An Z."/>
        </authorList>
    </citation>
    <scope>NUCLEOTIDE SEQUENCE [LARGE SCALE GENOMIC DNA]</scope>
    <source>
        <strain evidence="3">ATCC 20868 / MF5171</strain>
    </source>
</reference>
<feature type="compositionally biased region" description="Basic and acidic residues" evidence="1">
    <location>
        <begin position="177"/>
        <end position="186"/>
    </location>
</feature>
<proteinExistence type="predicted"/>
<dbReference type="OrthoDB" id="10317835at2759"/>
<feature type="region of interest" description="Disordered" evidence="1">
    <location>
        <begin position="155"/>
        <end position="207"/>
    </location>
</feature>
<protein>
    <submittedName>
        <fullName evidence="2">Uncharacterized protein</fullName>
    </submittedName>
</protein>
<evidence type="ECO:0000256" key="1">
    <source>
        <dbReference type="SAM" id="MobiDB-lite"/>
    </source>
</evidence>
<dbReference type="Proteomes" id="UP000016922">
    <property type="component" value="Unassembled WGS sequence"/>
</dbReference>
<organism evidence="2 3">
    <name type="scientific">Glarea lozoyensis (strain ATCC 20868 / MF5171)</name>
    <dbReference type="NCBI Taxonomy" id="1116229"/>
    <lineage>
        <taxon>Eukaryota</taxon>
        <taxon>Fungi</taxon>
        <taxon>Dikarya</taxon>
        <taxon>Ascomycota</taxon>
        <taxon>Pezizomycotina</taxon>
        <taxon>Leotiomycetes</taxon>
        <taxon>Helotiales</taxon>
        <taxon>Helotiaceae</taxon>
        <taxon>Glarea</taxon>
    </lineage>
</organism>
<dbReference type="KEGG" id="glz:GLAREA_12901"/>
<dbReference type="RefSeq" id="XP_008082855.1">
    <property type="nucleotide sequence ID" value="XM_008084664.1"/>
</dbReference>
<accession>S3DUT4</accession>